<dbReference type="PROSITE" id="PS50878">
    <property type="entry name" value="RT_POL"/>
    <property type="match status" value="1"/>
</dbReference>
<name>A0AAW5P2Q4_9BACT</name>
<evidence type="ECO:0000313" key="2">
    <source>
        <dbReference type="EMBL" id="MCS4156096.1"/>
    </source>
</evidence>
<dbReference type="EMBL" id="JANTZM010000001">
    <property type="protein sequence ID" value="MCS4156096.1"/>
    <property type="molecule type" value="Genomic_DNA"/>
</dbReference>
<organism evidence="2 3">
    <name type="scientific">Salinibacter ruber</name>
    <dbReference type="NCBI Taxonomy" id="146919"/>
    <lineage>
        <taxon>Bacteria</taxon>
        <taxon>Pseudomonadati</taxon>
        <taxon>Rhodothermota</taxon>
        <taxon>Rhodothermia</taxon>
        <taxon>Rhodothermales</taxon>
        <taxon>Salinibacteraceae</taxon>
        <taxon>Salinibacter</taxon>
    </lineage>
</organism>
<gene>
    <name evidence="2" type="ORF">GGP99_000027</name>
</gene>
<reference evidence="2" key="1">
    <citation type="submission" date="2022-08" db="EMBL/GenBank/DDBJ databases">
        <title>Genomic Encyclopedia of Type Strains, Phase V (KMG-V): Genome sequencing to study the core and pangenomes of soil and plant-associated prokaryotes.</title>
        <authorList>
            <person name="Whitman W."/>
        </authorList>
    </citation>
    <scope>NUCLEOTIDE SEQUENCE</scope>
    <source>
        <strain evidence="2">SP3002</strain>
    </source>
</reference>
<protein>
    <recommendedName>
        <fullName evidence="1">Reverse transcriptase domain-containing protein</fullName>
    </recommendedName>
</protein>
<dbReference type="CDD" id="cd01646">
    <property type="entry name" value="RT_Bac_retron_I"/>
    <property type="match status" value="1"/>
</dbReference>
<evidence type="ECO:0000259" key="1">
    <source>
        <dbReference type="PROSITE" id="PS50878"/>
    </source>
</evidence>
<dbReference type="InterPro" id="IPR000477">
    <property type="entry name" value="RT_dom"/>
</dbReference>
<accession>A0AAW5P2Q4</accession>
<dbReference type="RefSeq" id="WP_259258023.1">
    <property type="nucleotide sequence ID" value="NZ_JANTZM010000001.1"/>
</dbReference>
<proteinExistence type="predicted"/>
<comment type="caution">
    <text evidence="2">The sequence shown here is derived from an EMBL/GenBank/DDBJ whole genome shotgun (WGS) entry which is preliminary data.</text>
</comment>
<feature type="domain" description="Reverse transcriptase" evidence="1">
    <location>
        <begin position="55"/>
        <end position="312"/>
    </location>
</feature>
<sequence>MDRDRHRLKKLSDEISTKRLSLAWKNTVRHGLRNQALSDLYDYMDIHRNVEDVCERIKSQIMSETFTVDSYEVVSKEKSKGICRKIVIPSAEDAIVMQCLVDRLESDILDKEPTKSAYYSRSHTPPKSFRDIDENFPYEWLKVWKEYQKELWQYGDDFEYVVMTDIAKYYDTIPLKKLKSRVTNIGELSEEVIDMLFYILKEYVWQPEYTSYHGVGLPQLNFDAPRLLAHCFLYDIDDYIKEKKGESFSRWMDDINLGARSISEAKNITKNIDIRLGGKGLSLNSYKTKILDFEDASRELRVDENRYINIAVNKKENNLPGKEEKWIEFLKDKFESFYNGSREGRWTQILKRFFTTFAKYDSQFLEKYVPKIVRNVPDARSHVAKYYRKIGYSTKRYSQIVDFLKCDYCIDDVSIFEFLKLISEWDIPINSPYRSEAVEVPNDIFDKLKVRSVALVAGGIRVVGKYGTHQERWDFIQKSRFTWRSSQWASRQVAALTPRLNEKPKDSLLSQFRSEGLLEGLRVMSHIRNLRERTSVDSQLNSYLTYTSKPFPFSKVLIAVVLLSSTNLPTKQTQNLREDILETVDDSMYQNIIRNT</sequence>
<dbReference type="Proteomes" id="UP001155110">
    <property type="component" value="Unassembled WGS sequence"/>
</dbReference>
<dbReference type="AlphaFoldDB" id="A0AAW5P2Q4"/>
<dbReference type="Pfam" id="PF00078">
    <property type="entry name" value="RVT_1"/>
    <property type="match status" value="1"/>
</dbReference>
<evidence type="ECO:0000313" key="3">
    <source>
        <dbReference type="Proteomes" id="UP001155110"/>
    </source>
</evidence>